<name>A0AA38VY08_9ASTR</name>
<sequence length="293" mass="34216">MNNGESNIWCPCEDCHNLYKFSDYHVIQGHLICNGFMKGYTIWSRHGKVFDDHNTEVPDCNNDDIYDSDNNSHDNVDDMLHDVEDIVADKHYERFQQLSIDSEKPLYPSCTKFTKLSAVLKLFNLKANNGWSDTSFTSLLEILREMYPDDNEFPVSLYHAKRLMCPMGVEAERIHTCPNDCILYRNEKTFNKWPPAKLLWYLPIVPRLKRLFANAKDAKLLRWHAEERKKDGKIGYVTDSPQWRNINSDFEDFGEKVRNIRFGLSSDGINPFGNMSSRHSTWPVLLCIHYLPP</sequence>
<dbReference type="InterPro" id="IPR004242">
    <property type="entry name" value="Transposase_21"/>
</dbReference>
<dbReference type="Pfam" id="PF13963">
    <property type="entry name" value="Transpos_assoc"/>
    <property type="match status" value="1"/>
</dbReference>
<feature type="domain" description="Transposase-associated" evidence="1">
    <location>
        <begin position="4"/>
        <end position="47"/>
    </location>
</feature>
<reference evidence="2" key="1">
    <citation type="submission" date="2023-03" db="EMBL/GenBank/DDBJ databases">
        <title>Chromosome-scale reference genome and RAD-based genetic map of yellow starthistle (Centaurea solstitialis) reveal putative structural variation and QTLs associated with invader traits.</title>
        <authorList>
            <person name="Reatini B."/>
            <person name="Cang F.A."/>
            <person name="Jiang Q."/>
            <person name="Mckibben M.T.W."/>
            <person name="Barker M.S."/>
            <person name="Rieseberg L.H."/>
            <person name="Dlugosch K.M."/>
        </authorList>
    </citation>
    <scope>NUCLEOTIDE SEQUENCE</scope>
    <source>
        <strain evidence="2">CAN-66</strain>
        <tissue evidence="2">Leaf</tissue>
    </source>
</reference>
<protein>
    <recommendedName>
        <fullName evidence="1">Transposase-associated domain-containing protein</fullName>
    </recommendedName>
</protein>
<evidence type="ECO:0000313" key="2">
    <source>
        <dbReference type="EMBL" id="KAJ9539147.1"/>
    </source>
</evidence>
<dbReference type="Pfam" id="PF02992">
    <property type="entry name" value="Transposase_21"/>
    <property type="match status" value="1"/>
</dbReference>
<dbReference type="InterPro" id="IPR029480">
    <property type="entry name" value="Transpos_assoc"/>
</dbReference>
<accession>A0AA38VY08</accession>
<comment type="caution">
    <text evidence="2">The sequence shown here is derived from an EMBL/GenBank/DDBJ whole genome shotgun (WGS) entry which is preliminary data.</text>
</comment>
<dbReference type="PANTHER" id="PTHR10775:SF179">
    <property type="entry name" value="TRANSPOSON, EN_SPM-LIKE, TRANSPOSASE-ASSOCIATED DOMAIN PROTEIN"/>
    <property type="match status" value="1"/>
</dbReference>
<proteinExistence type="predicted"/>
<dbReference type="PANTHER" id="PTHR10775">
    <property type="entry name" value="OS08G0208400 PROTEIN"/>
    <property type="match status" value="1"/>
</dbReference>
<keyword evidence="3" id="KW-1185">Reference proteome</keyword>
<evidence type="ECO:0000313" key="3">
    <source>
        <dbReference type="Proteomes" id="UP001172457"/>
    </source>
</evidence>
<evidence type="ECO:0000259" key="1">
    <source>
        <dbReference type="Pfam" id="PF13963"/>
    </source>
</evidence>
<dbReference type="Proteomes" id="UP001172457">
    <property type="component" value="Chromosome 8"/>
</dbReference>
<dbReference type="AlphaFoldDB" id="A0AA38VY08"/>
<gene>
    <name evidence="2" type="ORF">OSB04_031880</name>
</gene>
<organism evidence="2 3">
    <name type="scientific">Centaurea solstitialis</name>
    <name type="common">yellow star-thistle</name>
    <dbReference type="NCBI Taxonomy" id="347529"/>
    <lineage>
        <taxon>Eukaryota</taxon>
        <taxon>Viridiplantae</taxon>
        <taxon>Streptophyta</taxon>
        <taxon>Embryophyta</taxon>
        <taxon>Tracheophyta</taxon>
        <taxon>Spermatophyta</taxon>
        <taxon>Magnoliopsida</taxon>
        <taxon>eudicotyledons</taxon>
        <taxon>Gunneridae</taxon>
        <taxon>Pentapetalae</taxon>
        <taxon>asterids</taxon>
        <taxon>campanulids</taxon>
        <taxon>Asterales</taxon>
        <taxon>Asteraceae</taxon>
        <taxon>Carduoideae</taxon>
        <taxon>Cardueae</taxon>
        <taxon>Centaureinae</taxon>
        <taxon>Centaurea</taxon>
    </lineage>
</organism>
<dbReference type="EMBL" id="JARYMX010000008">
    <property type="protein sequence ID" value="KAJ9539147.1"/>
    <property type="molecule type" value="Genomic_DNA"/>
</dbReference>